<gene>
    <name evidence="1" type="ORF">GA0061080_10555</name>
</gene>
<dbReference type="RefSeq" id="WP_091125298.1">
    <property type="nucleotide sequence ID" value="NZ_FMBA01000055.1"/>
</dbReference>
<dbReference type="OrthoDB" id="7063881at2"/>
<organism evidence="1 2">
    <name type="scientific">Gilliamella intestini</name>
    <dbReference type="NCBI Taxonomy" id="1798183"/>
    <lineage>
        <taxon>Bacteria</taxon>
        <taxon>Pseudomonadati</taxon>
        <taxon>Pseudomonadota</taxon>
        <taxon>Gammaproteobacteria</taxon>
        <taxon>Orbales</taxon>
        <taxon>Orbaceae</taxon>
        <taxon>Gilliamella</taxon>
    </lineage>
</organism>
<dbReference type="Proteomes" id="UP000199698">
    <property type="component" value="Unassembled WGS sequence"/>
</dbReference>
<dbReference type="EMBL" id="FMBA01000055">
    <property type="protein sequence ID" value="SCC24660.1"/>
    <property type="molecule type" value="Genomic_DNA"/>
</dbReference>
<evidence type="ECO:0000313" key="2">
    <source>
        <dbReference type="Proteomes" id="UP000199698"/>
    </source>
</evidence>
<dbReference type="STRING" id="1798183.GA0061080_10555"/>
<dbReference type="AlphaFoldDB" id="A0A1C4D055"/>
<reference evidence="2" key="1">
    <citation type="submission" date="2016-08" db="EMBL/GenBank/DDBJ databases">
        <authorList>
            <person name="Varghese N."/>
            <person name="Submissions Spin"/>
        </authorList>
    </citation>
    <scope>NUCLEOTIDE SEQUENCE [LARGE SCALE GENOMIC DNA]</scope>
    <source>
        <strain evidence="2">R-53144</strain>
    </source>
</reference>
<evidence type="ECO:0000313" key="1">
    <source>
        <dbReference type="EMBL" id="SCC24660.1"/>
    </source>
</evidence>
<protein>
    <submittedName>
        <fullName evidence="1">Uncharacterized protein</fullName>
    </submittedName>
</protein>
<accession>A0A1C4D055</accession>
<keyword evidence="2" id="KW-1185">Reference proteome</keyword>
<proteinExistence type="predicted"/>
<name>A0A1C4D055_9GAMM</name>
<sequence>MNYIKLILLIILLIPTISQAEFYHIYTGTIGQNKAEFYFADNHAFYFAGKEHQVKHLSFIRERERNDKFNFNVYYADSFEKILDKIYIENFNDYVFGSEESSHQHLNGYTLNGDKVNLHKIFEYEKHSEQHPLSEAEFNNIEFLQEHSTKDFYFKVLISKKKKEEVEIVGINIYSKHDGRLIQTITGIQGCKFNSYVSIMTHEAFDFNFDGDNNDFYLTKNRNYGPNQIDDYYVYDKTQQQFVKLNLDGNDFRFDDEEKEATSYKTCPGKKENDEISLIDDFKYIGNNRYKRVKTECLYKSGEYLNEENNQFEYKNQRACKPKEIKDCRNYIDTNDYDDY</sequence>